<evidence type="ECO:0000256" key="1">
    <source>
        <dbReference type="SAM" id="Phobius"/>
    </source>
</evidence>
<keyword evidence="1" id="KW-1133">Transmembrane helix</keyword>
<dbReference type="InterPro" id="IPR043929">
    <property type="entry name" value="DUF5755"/>
</dbReference>
<name>A0A6C0B979_9ZZZZ</name>
<keyword evidence="1" id="KW-0472">Membrane</keyword>
<keyword evidence="1" id="KW-0812">Transmembrane</keyword>
<organism evidence="2">
    <name type="scientific">viral metagenome</name>
    <dbReference type="NCBI Taxonomy" id="1070528"/>
    <lineage>
        <taxon>unclassified sequences</taxon>
        <taxon>metagenomes</taxon>
        <taxon>organismal metagenomes</taxon>
    </lineage>
</organism>
<accession>A0A6C0B979</accession>
<dbReference type="AlphaFoldDB" id="A0A6C0B979"/>
<dbReference type="Pfam" id="PF19059">
    <property type="entry name" value="DUF5755"/>
    <property type="match status" value="1"/>
</dbReference>
<dbReference type="EMBL" id="MN739102">
    <property type="protein sequence ID" value="QHS88807.1"/>
    <property type="molecule type" value="Genomic_DNA"/>
</dbReference>
<feature type="transmembrane region" description="Helical" evidence="1">
    <location>
        <begin position="19"/>
        <end position="38"/>
    </location>
</feature>
<evidence type="ECO:0000313" key="2">
    <source>
        <dbReference type="EMBL" id="QHS88807.1"/>
    </source>
</evidence>
<reference evidence="2" key="1">
    <citation type="journal article" date="2020" name="Nature">
        <title>Giant virus diversity and host interactions through global metagenomics.</title>
        <authorList>
            <person name="Schulz F."/>
            <person name="Roux S."/>
            <person name="Paez-Espino D."/>
            <person name="Jungbluth S."/>
            <person name="Walsh D.A."/>
            <person name="Denef V.J."/>
            <person name="McMahon K.D."/>
            <person name="Konstantinidis K.T."/>
            <person name="Eloe-Fadrosh E.A."/>
            <person name="Kyrpides N.C."/>
            <person name="Woyke T."/>
        </authorList>
    </citation>
    <scope>NUCLEOTIDE SEQUENCE</scope>
    <source>
        <strain evidence="2">GVMAG-M-3300010158-59</strain>
    </source>
</reference>
<proteinExistence type="predicted"/>
<sequence length="219" mass="25533">MKFQKKCPPGVICVENLTFGLMIVILVIICYLGYVTVFREKDERMDERMDERNRRRERDSRHETVIVQQPSYPYTNLPNNGDVLLDPYVPPLRDERYLRPELLMVPPGRVPINISTNIGAVDTSYRQVGIMTPLNGNNSKILPLMGRPLFVNRDKWQYYTMSDQNNSIKLPVSRNGRSCTNEYGCDKIYNGDTLYVEGYKEAFKITIYDNDTIRYLPFL</sequence>
<protein>
    <submittedName>
        <fullName evidence="2">Uncharacterized protein</fullName>
    </submittedName>
</protein>